<evidence type="ECO:0000313" key="3">
    <source>
        <dbReference type="Proteomes" id="UP001384579"/>
    </source>
</evidence>
<dbReference type="RefSeq" id="WP_340519318.1">
    <property type="nucleotide sequence ID" value="NZ_JBBLXS010000032.1"/>
</dbReference>
<evidence type="ECO:0000259" key="1">
    <source>
        <dbReference type="Pfam" id="PF01522"/>
    </source>
</evidence>
<reference evidence="2 3" key="1">
    <citation type="journal article" date="2020" name="Harmful Algae">
        <title>Molecular and morphological characterization of a novel dihydroanatoxin-a producing Microcoleus species (cyanobacteria) from the Russian River, California, USA.</title>
        <authorList>
            <person name="Conklin K.Y."/>
            <person name="Stancheva R."/>
            <person name="Otten T.G."/>
            <person name="Fadness R."/>
            <person name="Boyer G.L."/>
            <person name="Read B."/>
            <person name="Zhang X."/>
            <person name="Sheath R.G."/>
        </authorList>
    </citation>
    <scope>NUCLEOTIDE SEQUENCE [LARGE SCALE GENOMIC DNA]</scope>
    <source>
        <strain evidence="2 3">PTRS2</strain>
    </source>
</reference>
<evidence type="ECO:0000313" key="2">
    <source>
        <dbReference type="EMBL" id="MEK0184077.1"/>
    </source>
</evidence>
<keyword evidence="3" id="KW-1185">Reference proteome</keyword>
<gene>
    <name evidence="2" type="ORF">WMG39_04350</name>
</gene>
<dbReference type="PANTHER" id="PTHR47561:SF1">
    <property type="entry name" value="POLYSACCHARIDE DEACETYLASE FAMILY PROTEIN (AFU_ORTHOLOGUE AFUA_6G05030)"/>
    <property type="match status" value="1"/>
</dbReference>
<dbReference type="InterPro" id="IPR011330">
    <property type="entry name" value="Glyco_hydro/deAcase_b/a-brl"/>
</dbReference>
<comment type="caution">
    <text evidence="2">The sequence shown here is derived from an EMBL/GenBank/DDBJ whole genome shotgun (WGS) entry which is preliminary data.</text>
</comment>
<dbReference type="Pfam" id="PF01522">
    <property type="entry name" value="Polysacc_deac_1"/>
    <property type="match status" value="1"/>
</dbReference>
<dbReference type="Gene3D" id="3.20.20.370">
    <property type="entry name" value="Glycoside hydrolase/deacetylase"/>
    <property type="match status" value="1"/>
</dbReference>
<proteinExistence type="predicted"/>
<dbReference type="Proteomes" id="UP001384579">
    <property type="component" value="Unassembled WGS sequence"/>
</dbReference>
<accession>A0ABU8YI71</accession>
<dbReference type="EMBL" id="JBBLXS010000032">
    <property type="protein sequence ID" value="MEK0184077.1"/>
    <property type="molecule type" value="Genomic_DNA"/>
</dbReference>
<dbReference type="InterPro" id="IPR002509">
    <property type="entry name" value="NODB_dom"/>
</dbReference>
<name>A0ABU8YI71_9CYAN</name>
<dbReference type="SUPFAM" id="SSF88713">
    <property type="entry name" value="Glycoside hydrolase/deacetylase"/>
    <property type="match status" value="1"/>
</dbReference>
<organism evidence="2 3">
    <name type="scientific">Microcoleus anatoxicus PTRS2</name>
    <dbReference type="NCBI Taxonomy" id="2705321"/>
    <lineage>
        <taxon>Bacteria</taxon>
        <taxon>Bacillati</taxon>
        <taxon>Cyanobacteriota</taxon>
        <taxon>Cyanophyceae</taxon>
        <taxon>Oscillatoriophycideae</taxon>
        <taxon>Oscillatoriales</taxon>
        <taxon>Microcoleaceae</taxon>
        <taxon>Microcoleus</taxon>
        <taxon>Microcoleus anatoxicus</taxon>
    </lineage>
</organism>
<protein>
    <submittedName>
        <fullName evidence="2">Polysaccharide deacetylase family protein</fullName>
    </submittedName>
</protein>
<dbReference type="PANTHER" id="PTHR47561">
    <property type="entry name" value="POLYSACCHARIDE DEACETYLASE FAMILY PROTEIN (AFU_ORTHOLOGUE AFUA_6G05030)"/>
    <property type="match status" value="1"/>
</dbReference>
<feature type="domain" description="NodB homology" evidence="1">
    <location>
        <begin position="39"/>
        <end position="107"/>
    </location>
</feature>
<sequence length="260" mass="30201">MTKYILLSFDIEEFDIPEEYGQPLTEDIKFAVSKTGLCNVISLLEKLDIAATFFVTANFALHNQEIIKQLSQQHEIASHGFYHSQFSVDDLQKSKQTLEFITNTKVIGFRMARLQPVDDAEIEQAGYEYNSSMNPTYLPGRYNNLLKPRTAYYKNKLLNLPISVTPAIRFPLFWLSFKNLPLSVIQLAAKLTLETDSYLNIYFHPWEFTDISQFQLPSYVKKDSGSKMIDKLEKYLIWLKNQGKFISIAEFKNNFNKFNN</sequence>